<sequence length="287" mass="31346">MELNASYTSLVAVGDSFTEGMSDLLPDGTYRGWADVLATRLAGRSPGFRYANLAVRGKLIGQIVDEQVAAAAAMQADVVTLVGGLNDTLRPKCDMGMVRARLEEAVERLAPSCKRLVLMRSPGRNGPVFDRFRPRVEALFALIEELADRHGASVVDLYSAPSLGDPRMWDADRLHLTAEGHRRVAEAVWQTLGLPPELDWRAPVPASPPPRWADRRIEDIRFARRHLGPWIGRRLTGRSSGDGRWGAQFDAATSSAFWITPADATAPGPVTGWRRAAAEEGTDPGVR</sequence>
<evidence type="ECO:0000259" key="1">
    <source>
        <dbReference type="Pfam" id="PF13472"/>
    </source>
</evidence>
<dbReference type="PATRIC" id="fig|518642.7.peg.4948"/>
<keyword evidence="3" id="KW-1185">Reference proteome</keyword>
<dbReference type="SUPFAM" id="SSF52266">
    <property type="entry name" value="SGNH hydrolase"/>
    <property type="match status" value="1"/>
</dbReference>
<dbReference type="PANTHER" id="PTHR43784">
    <property type="entry name" value="GDSL-LIKE LIPASE/ACYLHYDROLASE, PUTATIVE (AFU_ORTHOLOGUE AFUA_2G00820)-RELATED"/>
    <property type="match status" value="1"/>
</dbReference>
<feature type="domain" description="SGNH hydrolase-type esterase" evidence="1">
    <location>
        <begin position="12"/>
        <end position="183"/>
    </location>
</feature>
<comment type="caution">
    <text evidence="2">The sequence shown here is derived from an EMBL/GenBank/DDBJ whole genome shotgun (WGS) entry which is preliminary data.</text>
</comment>
<evidence type="ECO:0000313" key="3">
    <source>
        <dbReference type="Proteomes" id="UP000175971"/>
    </source>
</evidence>
<dbReference type="InterPro" id="IPR053140">
    <property type="entry name" value="GDSL_Rv0518-like"/>
</dbReference>
<accession>A0A1E7LPF4</accession>
<dbReference type="Proteomes" id="UP000175971">
    <property type="component" value="Unassembled WGS sequence"/>
</dbReference>
<dbReference type="RefSeq" id="WP_070202542.1">
    <property type="nucleotide sequence ID" value="NZ_LJGZ01000094.1"/>
</dbReference>
<dbReference type="Pfam" id="PF13472">
    <property type="entry name" value="Lipase_GDSL_2"/>
    <property type="match status" value="1"/>
</dbReference>
<dbReference type="OrthoDB" id="3465773at2"/>
<dbReference type="Gene3D" id="3.40.50.1110">
    <property type="entry name" value="SGNH hydrolase"/>
    <property type="match status" value="1"/>
</dbReference>
<evidence type="ECO:0000313" key="2">
    <source>
        <dbReference type="EMBL" id="OEV18092.1"/>
    </source>
</evidence>
<reference evidence="2 3" key="1">
    <citation type="journal article" date="2016" name="Front. Microbiol.">
        <title>Comparative Genomics Analysis of Streptomyces Species Reveals Their Adaptation to the Marine Environment and Their Diversity at the Genomic Level.</title>
        <authorList>
            <person name="Tian X."/>
            <person name="Zhang Z."/>
            <person name="Yang T."/>
            <person name="Chen M."/>
            <person name="Li J."/>
            <person name="Chen F."/>
            <person name="Yang J."/>
            <person name="Li W."/>
            <person name="Zhang B."/>
            <person name="Zhang Z."/>
            <person name="Wu J."/>
            <person name="Zhang C."/>
            <person name="Long L."/>
            <person name="Xiao J."/>
        </authorList>
    </citation>
    <scope>NUCLEOTIDE SEQUENCE [LARGE SCALE GENOMIC DNA]</scope>
    <source>
        <strain evidence="2 3">SCSIO M10372</strain>
    </source>
</reference>
<dbReference type="InterPro" id="IPR036514">
    <property type="entry name" value="SGNH_hydro_sf"/>
</dbReference>
<protein>
    <submittedName>
        <fullName evidence="2">GDSL family lipase</fullName>
    </submittedName>
</protein>
<name>A0A1E7LPF4_9ACTN</name>
<dbReference type="PANTHER" id="PTHR43784:SF2">
    <property type="entry name" value="GDSL-LIKE LIPASE_ACYLHYDROLASE, PUTATIVE (AFU_ORTHOLOGUE AFUA_2G00820)-RELATED"/>
    <property type="match status" value="1"/>
</dbReference>
<dbReference type="CDD" id="cd01832">
    <property type="entry name" value="SGNH_hydrolase_like_1"/>
    <property type="match status" value="1"/>
</dbReference>
<dbReference type="EMBL" id="LJGZ01000094">
    <property type="protein sequence ID" value="OEV18092.1"/>
    <property type="molecule type" value="Genomic_DNA"/>
</dbReference>
<gene>
    <name evidence="2" type="ORF">AN221_23320</name>
</gene>
<dbReference type="AlphaFoldDB" id="A0A1E7LPF4"/>
<dbReference type="InterPro" id="IPR013830">
    <property type="entry name" value="SGNH_hydro"/>
</dbReference>
<organism evidence="2 3">
    <name type="scientific">Streptomyces nanshensis</name>
    <dbReference type="NCBI Taxonomy" id="518642"/>
    <lineage>
        <taxon>Bacteria</taxon>
        <taxon>Bacillati</taxon>
        <taxon>Actinomycetota</taxon>
        <taxon>Actinomycetes</taxon>
        <taxon>Kitasatosporales</taxon>
        <taxon>Streptomycetaceae</taxon>
        <taxon>Streptomyces</taxon>
    </lineage>
</organism>
<proteinExistence type="predicted"/>